<dbReference type="Gene3D" id="2.60.120.830">
    <property type="match status" value="1"/>
</dbReference>
<dbReference type="Gene3D" id="3.40.1620.60">
    <property type="match status" value="2"/>
</dbReference>
<name>A0A5C6N9J0_9TELE</name>
<dbReference type="InterPro" id="IPR000884">
    <property type="entry name" value="TSP1_rpt"/>
</dbReference>
<feature type="binding site" evidence="14">
    <location>
        <position position="348"/>
    </location>
    <ligand>
        <name>Ca(2+)</name>
        <dbReference type="ChEBI" id="CHEBI:29108"/>
        <label>1</label>
    </ligand>
</feature>
<feature type="disulfide bond" evidence="15">
    <location>
        <begin position="359"/>
        <end position="364"/>
    </location>
</feature>
<dbReference type="PANTHER" id="PTHR13723">
    <property type="entry name" value="ADAMTS A DISINTEGRIN AND METALLOPROTEASE WITH THROMBOSPONDIN MOTIFS PROTEASE"/>
    <property type="match status" value="1"/>
</dbReference>
<keyword evidence="10" id="KW-0865">Zymogen</keyword>
<dbReference type="Proteomes" id="UP000324091">
    <property type="component" value="Chromosome 3"/>
</dbReference>
<protein>
    <submittedName>
        <fullName evidence="21">A disintegrin and metalloproteinase with thrombospondin motifs 5</fullName>
    </submittedName>
</protein>
<feature type="disulfide bond" evidence="15">
    <location>
        <begin position="485"/>
        <end position="507"/>
    </location>
</feature>
<reference evidence="21 22" key="1">
    <citation type="submission" date="2019-04" db="EMBL/GenBank/DDBJ databases">
        <title>Chromosome genome assembly for Takifugu flavidus.</title>
        <authorList>
            <person name="Xiao S."/>
        </authorList>
    </citation>
    <scope>NUCLEOTIDE SEQUENCE [LARGE SCALE GENOMIC DNA]</scope>
    <source>
        <strain evidence="21">HTHZ2018</strain>
        <tissue evidence="21">Muscle</tissue>
    </source>
</reference>
<feature type="binding site" evidence="14">
    <location>
        <position position="341"/>
    </location>
    <ligand>
        <name>Ca(2+)</name>
        <dbReference type="ChEBI" id="CHEBI:29108"/>
        <label>1</label>
    </ligand>
</feature>
<evidence type="ECO:0000256" key="4">
    <source>
        <dbReference type="ARBA" id="ARBA00022670"/>
    </source>
</evidence>
<evidence type="ECO:0000256" key="6">
    <source>
        <dbReference type="ARBA" id="ARBA00022723"/>
    </source>
</evidence>
<evidence type="ECO:0000256" key="3">
    <source>
        <dbReference type="ARBA" id="ARBA00022530"/>
    </source>
</evidence>
<dbReference type="InterPro" id="IPR006586">
    <property type="entry name" value="ADAM_Cys-rich"/>
</dbReference>
<feature type="compositionally biased region" description="Basic residues" evidence="18">
    <location>
        <begin position="228"/>
        <end position="237"/>
    </location>
</feature>
<sequence length="957" mass="105261">MMRLLGALAEGMLSLRLLLLCVVELELAAGFPAFQGFFLPPANGSLLAPARRTDGVVRTIDRIYHGGGKVGYLLYLDGSRFLLDMERDESVLSHPFSPQYVFAMMGESPAPLQRECVYRGTVDSNPESLAVFNLCGGGLQGFFALNHSRYSITPIVRAKGHEHDVRTLQDKDAESALHAFTRESFSFEATREGRESCGTRDGRRGRRLRRHRKGARDGEGLAGESGRHGSRGRRWRSRPAAAPARRRERSVSRARYVELLLVADDTMTKKYGKDLNHYLLTLASIASKLYGHASIENPIRLSVVKVTTVGEKEKGLEVSKNAAATLKSFCKWQNQQNSLDDDHQHHHDAAILFTRQDLCGHHSCDTLGMADVGTICSPERSCAVIEDDGLHAAFTVAHEIGHLLGLSHDDSKFCEERFGVNSDKRLMSSILTSIDASKPWSRCTSATITDFFDDGNAECLLDSPRQPLLGSEELPGQSYDAVRQCRLAFGPEYTVCPGMDVCSRLWCAVIRQGQMVCLTKKLPAVEGTPCGKGRICLQGKCVDKTRKRHYSASNHGSWSSWGPWGSCSRSCGGGVQFAQRLCNNPPPRNNGRYCTGKRAIYRSCNVTPCPPSTKSFRAEQCEVRNGPQTDPKGVKTFVEWVPKYAGVLPKDVCKLTCRAKGTGYYVVFSQRVTDGTECRPYSSSVCVKGKCVRTGCDGIIGSKLQYDKCGVCGGDSTGCIRVVGNFTKKSKGYTDVVKIPAGSTHLKVRQHKAKDQTRYSAYLALRRPNGDYLLNGKFMISTSETIIPLNGSVLNYSGWSQRDEWLHSMGPGALQEALVVQILATDAKKALDIRYSFFMPRRTTPQQPSVPLLPYPKPTTAHSTTTLSTMVRTTSSRTTSSSSPTFLASEPPIGLVMSTSSPGPQWVTGSWMTCSRTCDTGWQSRTVQCKNLDGKLSKGCILSFRPSAFRPCVVKKC</sequence>
<dbReference type="GO" id="GO:0031012">
    <property type="term" value="C:extracellular matrix"/>
    <property type="evidence" value="ECO:0007669"/>
    <property type="project" value="TreeGrafter"/>
</dbReference>
<dbReference type="InterPro" id="IPR045371">
    <property type="entry name" value="ADAMTS_CR_3"/>
</dbReference>
<feature type="active site" evidence="13 17">
    <location>
        <position position="399"/>
    </location>
</feature>
<feature type="disulfide bond" evidence="15">
    <location>
        <begin position="530"/>
        <end position="541"/>
    </location>
</feature>
<keyword evidence="6 14" id="KW-0479">Metal-binding</keyword>
<dbReference type="EMBL" id="RHFK02000016">
    <property type="protein sequence ID" value="TWW64164.1"/>
    <property type="molecule type" value="Genomic_DNA"/>
</dbReference>
<evidence type="ECO:0000256" key="8">
    <source>
        <dbReference type="ARBA" id="ARBA00022833"/>
    </source>
</evidence>
<dbReference type="Pfam" id="PF05986">
    <property type="entry name" value="ADAMTS_spacer1"/>
    <property type="match status" value="1"/>
</dbReference>
<comment type="caution">
    <text evidence="21">The sequence shown here is derived from an EMBL/GenBank/DDBJ whole genome shotgun (WGS) entry which is preliminary data.</text>
</comment>
<feature type="binding site" evidence="14">
    <location>
        <position position="462"/>
    </location>
    <ligand>
        <name>Ca(2+)</name>
        <dbReference type="ChEBI" id="CHEBI:29108"/>
        <label>1</label>
    </ligand>
</feature>
<evidence type="ECO:0000256" key="14">
    <source>
        <dbReference type="PIRSR" id="PIRSR613273-2"/>
    </source>
</evidence>
<dbReference type="SMART" id="SM00209">
    <property type="entry name" value="TSP1"/>
    <property type="match status" value="2"/>
</dbReference>
<dbReference type="InterPro" id="IPR013276">
    <property type="entry name" value="Pept_M12B_ADAM-TS5"/>
</dbReference>
<evidence type="ECO:0000256" key="15">
    <source>
        <dbReference type="PIRSR" id="PIRSR613273-3"/>
    </source>
</evidence>
<feature type="region of interest" description="Disordered" evidence="18">
    <location>
        <begin position="847"/>
        <end position="866"/>
    </location>
</feature>
<feature type="disulfide bond" evidence="15">
    <location>
        <begin position="376"/>
        <end position="459"/>
    </location>
</feature>
<dbReference type="Gene3D" id="2.20.100.10">
    <property type="entry name" value="Thrombospondin type-1 (TSP1) repeat"/>
    <property type="match status" value="2"/>
</dbReference>
<gene>
    <name evidence="21" type="ORF">D4764_03G0011720</name>
</gene>
<feature type="region of interest" description="Disordered" evidence="18">
    <location>
        <begin position="191"/>
        <end position="248"/>
    </location>
</feature>
<feature type="compositionally biased region" description="Basic and acidic residues" evidence="18">
    <location>
        <begin position="191"/>
        <end position="202"/>
    </location>
</feature>
<evidence type="ECO:0000313" key="21">
    <source>
        <dbReference type="EMBL" id="TWW64164.1"/>
    </source>
</evidence>
<evidence type="ECO:0000256" key="12">
    <source>
        <dbReference type="ARBA" id="ARBA00023180"/>
    </source>
</evidence>
<feature type="disulfide bond" evidence="15">
    <location>
        <begin position="502"/>
        <end position="536"/>
    </location>
</feature>
<dbReference type="SUPFAM" id="SSF55486">
    <property type="entry name" value="Metalloproteases ('zincins'), catalytic domain"/>
    <property type="match status" value="1"/>
</dbReference>
<keyword evidence="2" id="KW-0964">Secreted</keyword>
<evidence type="ECO:0000256" key="16">
    <source>
        <dbReference type="PIRSR" id="PIRSR613276-4"/>
    </source>
</evidence>
<feature type="disulfide bond" evidence="15">
    <location>
        <begin position="414"/>
        <end position="443"/>
    </location>
</feature>
<evidence type="ECO:0000256" key="17">
    <source>
        <dbReference type="PROSITE-ProRule" id="PRU00276"/>
    </source>
</evidence>
<dbReference type="InterPro" id="IPR010294">
    <property type="entry name" value="ADAMTS_spacer1"/>
</dbReference>
<comment type="subcellular location">
    <subcellularLocation>
        <location evidence="1">Secreted</location>
        <location evidence="1">Extracellular space</location>
        <location evidence="1">Extracellular matrix</location>
    </subcellularLocation>
</comment>
<dbReference type="GO" id="GO:0008270">
    <property type="term" value="F:zinc ion binding"/>
    <property type="evidence" value="ECO:0007669"/>
    <property type="project" value="InterPro"/>
</dbReference>
<evidence type="ECO:0000256" key="7">
    <source>
        <dbReference type="ARBA" id="ARBA00022801"/>
    </source>
</evidence>
<dbReference type="Pfam" id="PF19236">
    <property type="entry name" value="ADAMTS_CR_3"/>
    <property type="match status" value="1"/>
</dbReference>
<dbReference type="PANTHER" id="PTHR13723:SF37">
    <property type="entry name" value="A DISINTEGRIN AND METALLOPROTEINASE WITH THROMBOSPONDIN MOTIFS 5"/>
    <property type="match status" value="1"/>
</dbReference>
<feature type="binding site" description="in inhibited form" evidence="14">
    <location>
        <position position="197"/>
    </location>
    <ligand>
        <name>Zn(2+)</name>
        <dbReference type="ChEBI" id="CHEBI:29105"/>
        <note>catalytic</note>
    </ligand>
</feature>
<keyword evidence="8 14" id="KW-0862">Zinc</keyword>
<evidence type="ECO:0000256" key="18">
    <source>
        <dbReference type="SAM" id="MobiDB-lite"/>
    </source>
</evidence>
<evidence type="ECO:0000256" key="13">
    <source>
        <dbReference type="PIRSR" id="PIRSR613273-1"/>
    </source>
</evidence>
<dbReference type="Pfam" id="PF00090">
    <property type="entry name" value="TSP_1"/>
    <property type="match status" value="1"/>
</dbReference>
<dbReference type="InterPro" id="IPR024079">
    <property type="entry name" value="MetalloPept_cat_dom_sf"/>
</dbReference>
<dbReference type="InterPro" id="IPR041645">
    <property type="entry name" value="ADAMTS_CR_2"/>
</dbReference>
<dbReference type="FunFam" id="3.40.390.10:FF:000001">
    <property type="entry name" value="A disintegrin and metalloproteinase with thrombospondin motifs 1"/>
    <property type="match status" value="1"/>
</dbReference>
<feature type="binding site" evidence="14">
    <location>
        <position position="258"/>
    </location>
    <ligand>
        <name>Ca(2+)</name>
        <dbReference type="ChEBI" id="CHEBI:29108"/>
        <label>1</label>
    </ligand>
</feature>
<feature type="disulfide bond" evidence="15">
    <location>
        <begin position="571"/>
        <end position="609"/>
    </location>
</feature>
<feature type="disulfide bond" evidence="15">
    <location>
        <begin position="496"/>
        <end position="517"/>
    </location>
</feature>
<feature type="disulfide bond" evidence="15">
    <location>
        <begin position="567"/>
        <end position="604"/>
    </location>
</feature>
<feature type="disulfide bond" evidence="15">
    <location>
        <begin position="582"/>
        <end position="594"/>
    </location>
</feature>
<keyword evidence="3" id="KW-0272">Extracellular matrix</keyword>
<keyword evidence="11 15" id="KW-1015">Disulfide bond</keyword>
<keyword evidence="7" id="KW-0378">Hydrolase</keyword>
<keyword evidence="9" id="KW-0482">Metalloprotease</keyword>
<dbReference type="Pfam" id="PF01421">
    <property type="entry name" value="Reprolysin"/>
    <property type="match status" value="1"/>
</dbReference>
<feature type="binding site" evidence="14">
    <location>
        <position position="341"/>
    </location>
    <ligand>
        <name>Ca(2+)</name>
        <dbReference type="ChEBI" id="CHEBI:29108"/>
        <label>2</label>
    </ligand>
</feature>
<feature type="binding site" evidence="14">
    <location>
        <position position="258"/>
    </location>
    <ligand>
        <name>Ca(2+)</name>
        <dbReference type="ChEBI" id="CHEBI:29108"/>
        <label>2</label>
    </ligand>
</feature>
<dbReference type="Pfam" id="PF19030">
    <property type="entry name" value="TSP1_ADAMTS"/>
    <property type="match status" value="1"/>
</dbReference>
<evidence type="ECO:0000256" key="1">
    <source>
        <dbReference type="ARBA" id="ARBA00004498"/>
    </source>
</evidence>
<evidence type="ECO:0000256" key="19">
    <source>
        <dbReference type="SAM" id="SignalP"/>
    </source>
</evidence>
<dbReference type="GO" id="GO:0007229">
    <property type="term" value="P:integrin-mediated signaling pathway"/>
    <property type="evidence" value="ECO:0007669"/>
    <property type="project" value="UniProtKB-KW"/>
</dbReference>
<dbReference type="FunFam" id="2.60.120.830:FF:000001">
    <property type="entry name" value="A disintegrin and metalloproteinase with thrombospondin motifs 1"/>
    <property type="match status" value="1"/>
</dbReference>
<keyword evidence="14" id="KW-0106">Calcium</keyword>
<feature type="binding site" evidence="14 17">
    <location>
        <position position="402"/>
    </location>
    <ligand>
        <name>Zn(2+)</name>
        <dbReference type="ChEBI" id="CHEBI:29105"/>
        <note>catalytic</note>
    </ligand>
</feature>
<dbReference type="Pfam" id="PF17771">
    <property type="entry name" value="ADAMTS_CR_2"/>
    <property type="match status" value="1"/>
</dbReference>
<evidence type="ECO:0000259" key="20">
    <source>
        <dbReference type="PROSITE" id="PS50215"/>
    </source>
</evidence>
<dbReference type="GO" id="GO:0004222">
    <property type="term" value="F:metalloendopeptidase activity"/>
    <property type="evidence" value="ECO:0007669"/>
    <property type="project" value="InterPro"/>
</dbReference>
<dbReference type="GO" id="GO:0006508">
    <property type="term" value="P:proteolysis"/>
    <property type="evidence" value="ECO:0007669"/>
    <property type="project" value="UniProtKB-KW"/>
</dbReference>
<dbReference type="PRINTS" id="PR01860">
    <property type="entry name" value="ADAMTS5"/>
</dbReference>
<evidence type="ECO:0000313" key="22">
    <source>
        <dbReference type="Proteomes" id="UP000324091"/>
    </source>
</evidence>
<keyword evidence="19" id="KW-0732">Signal</keyword>
<evidence type="ECO:0000256" key="2">
    <source>
        <dbReference type="ARBA" id="ARBA00022525"/>
    </source>
</evidence>
<dbReference type="AlphaFoldDB" id="A0A5C6N9J0"/>
<feature type="glycosylation site" description="N-linked (GlcNAc...) asparagine" evidence="16">
    <location>
        <position position="790"/>
    </location>
</feature>
<evidence type="ECO:0000256" key="5">
    <source>
        <dbReference type="ARBA" id="ARBA00022685"/>
    </source>
</evidence>
<feature type="binding site" evidence="14 17">
    <location>
        <position position="408"/>
    </location>
    <ligand>
        <name>Zn(2+)</name>
        <dbReference type="ChEBI" id="CHEBI:29105"/>
        <note>catalytic</note>
    </ligand>
</feature>
<dbReference type="PROSITE" id="PS50092">
    <property type="entry name" value="TSP1"/>
    <property type="match status" value="2"/>
</dbReference>
<dbReference type="GO" id="GO:0030198">
    <property type="term" value="P:extracellular matrix organization"/>
    <property type="evidence" value="ECO:0007669"/>
    <property type="project" value="InterPro"/>
</dbReference>
<keyword evidence="12 16" id="KW-0325">Glycoprotein</keyword>
<feature type="chain" id="PRO_5023122952" evidence="19">
    <location>
        <begin position="31"/>
        <end position="957"/>
    </location>
</feature>
<feature type="binding site" evidence="14">
    <location>
        <position position="462"/>
    </location>
    <ligand>
        <name>Ca(2+)</name>
        <dbReference type="ChEBI" id="CHEBI:29108"/>
        <label>2</label>
    </ligand>
</feature>
<feature type="disulfide bond" evidence="15">
    <location>
        <begin position="330"/>
        <end position="382"/>
    </location>
</feature>
<evidence type="ECO:0000256" key="11">
    <source>
        <dbReference type="ARBA" id="ARBA00023157"/>
    </source>
</evidence>
<comment type="cofactor">
    <cofactor evidence="14">
        <name>Zn(2+)</name>
        <dbReference type="ChEBI" id="CHEBI:29105"/>
    </cofactor>
    <text evidence="14">Binds 1 zinc ion per subunit.</text>
</comment>
<dbReference type="InterPro" id="IPR036383">
    <property type="entry name" value="TSP1_rpt_sf"/>
</dbReference>
<feature type="binding site" evidence="14">
    <location>
        <position position="459"/>
    </location>
    <ligand>
        <name>Ca(2+)</name>
        <dbReference type="ChEBI" id="CHEBI:29108"/>
        <label>1</label>
    </ligand>
</feature>
<keyword evidence="5" id="KW-0165">Cleavage on pair of basic residues</keyword>
<evidence type="ECO:0000256" key="9">
    <source>
        <dbReference type="ARBA" id="ARBA00023049"/>
    </source>
</evidence>
<dbReference type="InterPro" id="IPR050439">
    <property type="entry name" value="ADAMTS_ADAMTS-like"/>
</dbReference>
<organism evidence="21 22">
    <name type="scientific">Takifugu flavidus</name>
    <name type="common">sansaifugu</name>
    <dbReference type="NCBI Taxonomy" id="433684"/>
    <lineage>
        <taxon>Eukaryota</taxon>
        <taxon>Metazoa</taxon>
        <taxon>Chordata</taxon>
        <taxon>Craniata</taxon>
        <taxon>Vertebrata</taxon>
        <taxon>Euteleostomi</taxon>
        <taxon>Actinopterygii</taxon>
        <taxon>Neopterygii</taxon>
        <taxon>Teleostei</taxon>
        <taxon>Neoteleostei</taxon>
        <taxon>Acanthomorphata</taxon>
        <taxon>Eupercaria</taxon>
        <taxon>Tetraodontiformes</taxon>
        <taxon>Tetradontoidea</taxon>
        <taxon>Tetraodontidae</taxon>
        <taxon>Takifugu</taxon>
    </lineage>
</organism>
<proteinExistence type="predicted"/>
<feature type="compositionally biased region" description="Basic residues" evidence="18">
    <location>
        <begin position="203"/>
        <end position="214"/>
    </location>
</feature>
<feature type="domain" description="Peptidase M12B" evidence="20">
    <location>
        <begin position="255"/>
        <end position="464"/>
    </location>
</feature>
<feature type="signal peptide" evidence="19">
    <location>
        <begin position="1"/>
        <end position="30"/>
    </location>
</feature>
<dbReference type="PRINTS" id="PR01857">
    <property type="entry name" value="ADAMTSFAMILY"/>
</dbReference>
<dbReference type="SMART" id="SM00608">
    <property type="entry name" value="ACR"/>
    <property type="match status" value="1"/>
</dbReference>
<dbReference type="CDD" id="cd04273">
    <property type="entry name" value="ZnMc_ADAMTS_like"/>
    <property type="match status" value="1"/>
</dbReference>
<dbReference type="Gene3D" id="3.40.390.10">
    <property type="entry name" value="Collagenase (Catalytic Domain)"/>
    <property type="match status" value="1"/>
</dbReference>
<dbReference type="InterPro" id="IPR001590">
    <property type="entry name" value="Peptidase_M12B"/>
</dbReference>
<keyword evidence="4" id="KW-0645">Protease</keyword>
<dbReference type="InterPro" id="IPR013273">
    <property type="entry name" value="ADAMTS/ADAMTS-like"/>
</dbReference>
<dbReference type="FunFam" id="2.20.100.10:FF:000006">
    <property type="entry name" value="A disintegrin and metalloproteinase with thrombospondin motifs 1"/>
    <property type="match status" value="1"/>
</dbReference>
<accession>A0A5C6N9J0</accession>
<feature type="binding site" evidence="14 17">
    <location>
        <position position="398"/>
    </location>
    <ligand>
        <name>Zn(2+)</name>
        <dbReference type="ChEBI" id="CHEBI:29105"/>
        <note>catalytic</note>
    </ligand>
</feature>
<comment type="caution">
    <text evidence="17">Lacks conserved residue(s) required for the propagation of feature annotation.</text>
</comment>
<evidence type="ECO:0000256" key="10">
    <source>
        <dbReference type="ARBA" id="ARBA00023145"/>
    </source>
</evidence>
<dbReference type="PROSITE" id="PS50215">
    <property type="entry name" value="ADAM_MEPRO"/>
    <property type="match status" value="1"/>
</dbReference>
<keyword evidence="21" id="KW-0401">Integrin</keyword>
<keyword evidence="22" id="KW-1185">Reference proteome</keyword>
<dbReference type="SUPFAM" id="SSF82895">
    <property type="entry name" value="TSP-1 type 1 repeat"/>
    <property type="match status" value="2"/>
</dbReference>